<dbReference type="FunFam" id="3.50.50.100:FF:000015">
    <property type="entry name" value="Amid-like NADH oxidoreductase, putative"/>
    <property type="match status" value="1"/>
</dbReference>
<comment type="caution">
    <text evidence="2">The sequence shown here is derived from an EMBL/GenBank/DDBJ whole genome shotgun (WGS) entry which is preliminary data.</text>
</comment>
<dbReference type="PANTHER" id="PTHR43735">
    <property type="entry name" value="APOPTOSIS-INDUCING FACTOR 1"/>
    <property type="match status" value="1"/>
</dbReference>
<feature type="domain" description="FAD/NAD(P)-binding" evidence="1">
    <location>
        <begin position="10"/>
        <end position="311"/>
    </location>
</feature>
<dbReference type="PANTHER" id="PTHR43735:SF11">
    <property type="entry name" value="HYPOTHETICAL OXIDOREDUCTASE (EUROFUNG)"/>
    <property type="match status" value="1"/>
</dbReference>
<dbReference type="PRINTS" id="PR00368">
    <property type="entry name" value="FADPNR"/>
</dbReference>
<dbReference type="EMBL" id="QKWK01000013">
    <property type="protein sequence ID" value="TXT04936.1"/>
    <property type="molecule type" value="Genomic_DNA"/>
</dbReference>
<dbReference type="AlphaFoldDB" id="A0A7D8UZ68"/>
<dbReference type="GO" id="GO:0004174">
    <property type="term" value="F:electron-transferring-flavoprotein dehydrogenase activity"/>
    <property type="evidence" value="ECO:0007669"/>
    <property type="project" value="TreeGrafter"/>
</dbReference>
<evidence type="ECO:0000313" key="2">
    <source>
        <dbReference type="EMBL" id="TXT04936.1"/>
    </source>
</evidence>
<name>A0A7D8UZ68_VANHU</name>
<proteinExistence type="predicted"/>
<gene>
    <name evidence="2" type="ORF">VHUM_04019</name>
</gene>
<dbReference type="Gene3D" id="3.50.50.100">
    <property type="match status" value="1"/>
</dbReference>
<reference evidence="2 3" key="1">
    <citation type="journal article" date="2019" name="PLoS Genet.">
        <title>Convergent evolution of linked mating-type loci in basidiomycete fungi.</title>
        <authorList>
            <person name="Sun S."/>
            <person name="Coelho M.A."/>
            <person name="Heitman J."/>
            <person name="Nowrousian M."/>
        </authorList>
    </citation>
    <scope>NUCLEOTIDE SEQUENCE [LARGE SCALE GENOMIC DNA]</scope>
    <source>
        <strain evidence="2 3">CBS 4282</strain>
    </source>
</reference>
<keyword evidence="3" id="KW-1185">Reference proteome</keyword>
<dbReference type="GO" id="GO:0005737">
    <property type="term" value="C:cytoplasm"/>
    <property type="evidence" value="ECO:0007669"/>
    <property type="project" value="TreeGrafter"/>
</dbReference>
<evidence type="ECO:0000259" key="1">
    <source>
        <dbReference type="Pfam" id="PF07992"/>
    </source>
</evidence>
<protein>
    <recommendedName>
        <fullName evidence="1">FAD/NAD(P)-binding domain-containing protein</fullName>
    </recommendedName>
</protein>
<dbReference type="GO" id="GO:0050660">
    <property type="term" value="F:flavin adenine dinucleotide binding"/>
    <property type="evidence" value="ECO:0007669"/>
    <property type="project" value="TreeGrafter"/>
</dbReference>
<evidence type="ECO:0000313" key="3">
    <source>
        <dbReference type="Proteomes" id="UP000473826"/>
    </source>
</evidence>
<dbReference type="Proteomes" id="UP000473826">
    <property type="component" value="Unassembled WGS sequence"/>
</dbReference>
<dbReference type="PRINTS" id="PR00411">
    <property type="entry name" value="PNDRDTASEI"/>
</dbReference>
<organism evidence="2 3">
    <name type="scientific">Vanrija humicola</name>
    <name type="common">Yeast</name>
    <name type="synonym">Cryptococcus humicola</name>
    <dbReference type="NCBI Taxonomy" id="5417"/>
    <lineage>
        <taxon>Eukaryota</taxon>
        <taxon>Fungi</taxon>
        <taxon>Dikarya</taxon>
        <taxon>Basidiomycota</taxon>
        <taxon>Agaricomycotina</taxon>
        <taxon>Tremellomycetes</taxon>
        <taxon>Trichosporonales</taxon>
        <taxon>Trichosporonaceae</taxon>
        <taxon>Vanrija</taxon>
    </lineage>
</organism>
<dbReference type="OrthoDB" id="202203at2759"/>
<accession>A0A7D8UZ68</accession>
<dbReference type="Pfam" id="PF07992">
    <property type="entry name" value="Pyr_redox_2"/>
    <property type="match status" value="1"/>
</dbReference>
<dbReference type="SUPFAM" id="SSF51905">
    <property type="entry name" value="FAD/NAD(P)-binding domain"/>
    <property type="match status" value="1"/>
</dbReference>
<sequence>MASTLSTLSNVVVVGASYVGVHAAQQLAAILPVTHRVVLVEPHSHFHHLFAFPRFAVTPSHEHKAFIPYTGVFGQDANVNKAAHEVVQARVVALTPGRAELDREWEGRSHIPFDYVVVATGTRLRPPGTVQSDDKRAGVAYFQDYQAKVQKAGSIVLIGGGAVGIQMATDLKELYPDKDITLVHSRDKVMPRFDAKFHDIIEERFNELGIRLITNSRVVIPEGGFPEDGSTFTVDLVDGEKLQAQLVIPATGQTPNNELVRDLPESSPNSILNPANGFIRVNPTLQFKDPAYPNFFAVGDIADTGAHKAARPGAGQAEAAARNIVSLIQGKTPTETITISPAGIHLTLGLEKSIVFRNPESEGGEPTKIWRDDGAEDMHIENVWTRRGVPVKSRDDYHL</sequence>
<dbReference type="InterPro" id="IPR036188">
    <property type="entry name" value="FAD/NAD-bd_sf"/>
</dbReference>
<dbReference type="InterPro" id="IPR023753">
    <property type="entry name" value="FAD/NAD-binding_dom"/>
</dbReference>